<evidence type="ECO:0000313" key="2">
    <source>
        <dbReference type="EMBL" id="MEQ2238574.1"/>
    </source>
</evidence>
<reference evidence="2 3" key="1">
    <citation type="submission" date="2021-06" db="EMBL/GenBank/DDBJ databases">
        <authorList>
            <person name="Palmer J.M."/>
        </authorList>
    </citation>
    <scope>NUCLEOTIDE SEQUENCE [LARGE SCALE GENOMIC DNA]</scope>
    <source>
        <strain evidence="3">if_2019</strain>
        <tissue evidence="2">Muscle</tissue>
    </source>
</reference>
<proteinExistence type="predicted"/>
<protein>
    <submittedName>
        <fullName evidence="2">Uncharacterized protein</fullName>
    </submittedName>
</protein>
<accession>A0ABV0U1A4</accession>
<sequence>MLLSCLFDFISIIIDPMLTFQSFIFYTASSIVGRGEAGAYLQQSMSGRRGTPWTGRLSITGQHRHTQDKQVFGLWEEAGVPDENPRMHGEDMQTPCRKAPRRESNPGPSCCKTTVTVLLTAPPCSP</sequence>
<name>A0ABV0U1A4_9TELE</name>
<comment type="caution">
    <text evidence="2">The sequence shown here is derived from an EMBL/GenBank/DDBJ whole genome shotgun (WGS) entry which is preliminary data.</text>
</comment>
<keyword evidence="3" id="KW-1185">Reference proteome</keyword>
<organism evidence="2 3">
    <name type="scientific">Ilyodon furcidens</name>
    <name type="common">goldbreast splitfin</name>
    <dbReference type="NCBI Taxonomy" id="33524"/>
    <lineage>
        <taxon>Eukaryota</taxon>
        <taxon>Metazoa</taxon>
        <taxon>Chordata</taxon>
        <taxon>Craniata</taxon>
        <taxon>Vertebrata</taxon>
        <taxon>Euteleostomi</taxon>
        <taxon>Actinopterygii</taxon>
        <taxon>Neopterygii</taxon>
        <taxon>Teleostei</taxon>
        <taxon>Neoteleostei</taxon>
        <taxon>Acanthomorphata</taxon>
        <taxon>Ovalentaria</taxon>
        <taxon>Atherinomorphae</taxon>
        <taxon>Cyprinodontiformes</taxon>
        <taxon>Goodeidae</taxon>
        <taxon>Ilyodon</taxon>
    </lineage>
</organism>
<dbReference type="EMBL" id="JAHRIQ010052608">
    <property type="protein sequence ID" value="MEQ2238574.1"/>
    <property type="molecule type" value="Genomic_DNA"/>
</dbReference>
<gene>
    <name evidence="2" type="ORF">ILYODFUR_034559</name>
</gene>
<feature type="region of interest" description="Disordered" evidence="1">
    <location>
        <begin position="80"/>
        <end position="110"/>
    </location>
</feature>
<evidence type="ECO:0000256" key="1">
    <source>
        <dbReference type="SAM" id="MobiDB-lite"/>
    </source>
</evidence>
<dbReference type="Proteomes" id="UP001482620">
    <property type="component" value="Unassembled WGS sequence"/>
</dbReference>
<evidence type="ECO:0000313" key="3">
    <source>
        <dbReference type="Proteomes" id="UP001482620"/>
    </source>
</evidence>